<organism evidence="1 2">
    <name type="scientific">Sphenostylis stenocarpa</name>
    <dbReference type="NCBI Taxonomy" id="92480"/>
    <lineage>
        <taxon>Eukaryota</taxon>
        <taxon>Viridiplantae</taxon>
        <taxon>Streptophyta</taxon>
        <taxon>Embryophyta</taxon>
        <taxon>Tracheophyta</taxon>
        <taxon>Spermatophyta</taxon>
        <taxon>Magnoliopsida</taxon>
        <taxon>eudicotyledons</taxon>
        <taxon>Gunneridae</taxon>
        <taxon>Pentapetalae</taxon>
        <taxon>rosids</taxon>
        <taxon>fabids</taxon>
        <taxon>Fabales</taxon>
        <taxon>Fabaceae</taxon>
        <taxon>Papilionoideae</taxon>
        <taxon>50 kb inversion clade</taxon>
        <taxon>NPAAA clade</taxon>
        <taxon>indigoferoid/millettioid clade</taxon>
        <taxon>Phaseoleae</taxon>
        <taxon>Sphenostylis</taxon>
    </lineage>
</organism>
<dbReference type="AlphaFoldDB" id="A0AA86S7V1"/>
<keyword evidence="2" id="KW-1185">Reference proteome</keyword>
<protein>
    <submittedName>
        <fullName evidence="1">Uncharacterized protein</fullName>
    </submittedName>
</protein>
<accession>A0AA86S7V1</accession>
<gene>
    <name evidence="1" type="ORF">AYBTSS11_LOCUS12177</name>
</gene>
<dbReference type="Gramene" id="rna-AYBTSS11_LOCUS12177">
    <property type="protein sequence ID" value="CAJ1944916.1"/>
    <property type="gene ID" value="gene-AYBTSS11_LOCUS12177"/>
</dbReference>
<evidence type="ECO:0000313" key="1">
    <source>
        <dbReference type="EMBL" id="CAJ1944916.1"/>
    </source>
</evidence>
<dbReference type="Proteomes" id="UP001189624">
    <property type="component" value="Chromosome 3"/>
</dbReference>
<name>A0AA86S7V1_9FABA</name>
<sequence>MVACGGGDPMENLGYGDGDGDGLVQLSGNLRLFSLMVVAQKGYKNKTRRYESKMSFGKVQFVEDKTKPNKPAPMEALQ</sequence>
<evidence type="ECO:0000313" key="2">
    <source>
        <dbReference type="Proteomes" id="UP001189624"/>
    </source>
</evidence>
<proteinExistence type="predicted"/>
<dbReference type="EMBL" id="OY731400">
    <property type="protein sequence ID" value="CAJ1944916.1"/>
    <property type="molecule type" value="Genomic_DNA"/>
</dbReference>
<reference evidence="1" key="1">
    <citation type="submission" date="2023-10" db="EMBL/GenBank/DDBJ databases">
        <authorList>
            <person name="Domelevo Entfellner J.-B."/>
        </authorList>
    </citation>
    <scope>NUCLEOTIDE SEQUENCE</scope>
</reference>